<dbReference type="Proteomes" id="UP000323824">
    <property type="component" value="Chromosome"/>
</dbReference>
<dbReference type="InterPro" id="IPR037284">
    <property type="entry name" value="SUF_FeS_clus_asmbl_SufBD_sf"/>
</dbReference>
<dbReference type="RefSeq" id="WP_149568212.1">
    <property type="nucleotide sequence ID" value="NZ_CP035807.1"/>
</dbReference>
<proteinExistence type="predicted"/>
<evidence type="ECO:0000313" key="3">
    <source>
        <dbReference type="Proteomes" id="UP000323824"/>
    </source>
</evidence>
<evidence type="ECO:0000313" key="2">
    <source>
        <dbReference type="EMBL" id="QEN04971.1"/>
    </source>
</evidence>
<reference evidence="2 3" key="2">
    <citation type="submission" date="2019-09" db="EMBL/GenBank/DDBJ databases">
        <title>Complete Genome Sequence and Methylome Analysis of free living Spirochaetas.</title>
        <authorList>
            <person name="Leshcheva N."/>
            <person name="Mikheeva N."/>
        </authorList>
    </citation>
    <scope>NUCLEOTIDE SEQUENCE [LARGE SCALE GENOMIC DNA]</scope>
    <source>
        <strain evidence="2 3">P</strain>
    </source>
</reference>
<dbReference type="PANTHER" id="PTHR43575">
    <property type="entry name" value="PROTEIN ABCI7, CHLOROPLASTIC"/>
    <property type="match status" value="1"/>
</dbReference>
<dbReference type="KEGG" id="sper:EW093_09710"/>
<sequence length="361" mass="40801">MPLANLNLQSVEEFRNFSIDSLFLKDYKVKIGGEKFNIENRFKNMEKIYIVNGIPVSKDLPIGVSIVNLDITEINNYNPLLNFNNKYNGKIWDINFESQRLSDIVIINVITDSNIFIPSNIRYSIEDEGVINILEVTLTQGSSSGVLVNNRREFSIKNSTLNYSSLNESGDENSILFNYYGFVNGGSLNSVNLNNQGFTTMNIWDVDLLTDGSECSVYGVIKLEKNMKHGTICKINHLEKNTFSNQEFRFILDGSSYAMYDGDSTVVNSAKDSSTAQNSKTIMLSNSARIYNKPRLNIYTGEVKATHGASVGRLDGEDIFYLKQRGLKESIIKSLLIDAFVIDLLDKVKSNSFREYLHDKR</sequence>
<dbReference type="GO" id="GO:0016226">
    <property type="term" value="P:iron-sulfur cluster assembly"/>
    <property type="evidence" value="ECO:0007669"/>
    <property type="project" value="InterPro"/>
</dbReference>
<evidence type="ECO:0000259" key="1">
    <source>
        <dbReference type="Pfam" id="PF01458"/>
    </source>
</evidence>
<dbReference type="EMBL" id="CP035807">
    <property type="protein sequence ID" value="QEN04971.1"/>
    <property type="molecule type" value="Genomic_DNA"/>
</dbReference>
<name>A0A5C1QBS3_9SPIO</name>
<accession>A0A5C1QBS3</accession>
<dbReference type="InterPro" id="IPR000825">
    <property type="entry name" value="SUF_FeS_clus_asmbl_SufBD_core"/>
</dbReference>
<feature type="domain" description="SUF system FeS cluster assembly SufBD core" evidence="1">
    <location>
        <begin position="126"/>
        <end position="340"/>
    </location>
</feature>
<gene>
    <name evidence="2" type="ORF">EW093_09710</name>
</gene>
<organism evidence="2 3">
    <name type="scientific">Thiospirochaeta perfilievii</name>
    <dbReference type="NCBI Taxonomy" id="252967"/>
    <lineage>
        <taxon>Bacteria</taxon>
        <taxon>Pseudomonadati</taxon>
        <taxon>Spirochaetota</taxon>
        <taxon>Spirochaetia</taxon>
        <taxon>Spirochaetales</taxon>
        <taxon>Spirochaetaceae</taxon>
        <taxon>Thiospirochaeta</taxon>
    </lineage>
</organism>
<dbReference type="OrthoDB" id="9803529at2"/>
<dbReference type="Pfam" id="PF01458">
    <property type="entry name" value="SUFBD_core"/>
    <property type="match status" value="1"/>
</dbReference>
<dbReference type="AlphaFoldDB" id="A0A5C1QBS3"/>
<reference evidence="2 3" key="1">
    <citation type="submission" date="2019-02" db="EMBL/GenBank/DDBJ databases">
        <authorList>
            <person name="Fomenkov A."/>
            <person name="Dubinina G."/>
            <person name="Grabovich M."/>
            <person name="Vincze T."/>
            <person name="Roberts R.J."/>
        </authorList>
    </citation>
    <scope>NUCLEOTIDE SEQUENCE [LARGE SCALE GENOMIC DNA]</scope>
    <source>
        <strain evidence="2 3">P</strain>
    </source>
</reference>
<dbReference type="SUPFAM" id="SSF101960">
    <property type="entry name" value="Stabilizer of iron transporter SufD"/>
    <property type="match status" value="1"/>
</dbReference>
<dbReference type="InterPro" id="IPR055346">
    <property type="entry name" value="Fe-S_cluster_assembly_SufBD"/>
</dbReference>
<dbReference type="PANTHER" id="PTHR43575:SF1">
    <property type="entry name" value="PROTEIN ABCI7, CHLOROPLASTIC"/>
    <property type="match status" value="1"/>
</dbReference>
<protein>
    <submittedName>
        <fullName evidence="2">SufD family Fe-S cluster assembly protein</fullName>
    </submittedName>
</protein>
<keyword evidence="3" id="KW-1185">Reference proteome</keyword>